<feature type="chain" id="PRO_5045065359" evidence="2">
    <location>
        <begin position="27"/>
        <end position="85"/>
    </location>
</feature>
<evidence type="ECO:0000256" key="2">
    <source>
        <dbReference type="SAM" id="SignalP"/>
    </source>
</evidence>
<evidence type="ECO:0000313" key="3">
    <source>
        <dbReference type="EMBL" id="MFD5100908.1"/>
    </source>
</evidence>
<organism evidence="3 4">
    <name type="scientific">Streptomyces albidochromogenes</name>
    <dbReference type="NCBI Taxonomy" id="329524"/>
    <lineage>
        <taxon>Bacteria</taxon>
        <taxon>Bacillati</taxon>
        <taxon>Actinomycetota</taxon>
        <taxon>Actinomycetes</taxon>
        <taxon>Kitasatosporales</taxon>
        <taxon>Streptomycetaceae</taxon>
        <taxon>Streptomyces</taxon>
    </lineage>
</organism>
<evidence type="ECO:0000256" key="1">
    <source>
        <dbReference type="SAM" id="MobiDB-lite"/>
    </source>
</evidence>
<evidence type="ECO:0000313" key="4">
    <source>
        <dbReference type="Proteomes" id="UP001598448"/>
    </source>
</evidence>
<reference evidence="3 4" key="1">
    <citation type="submission" date="2024-09" db="EMBL/GenBank/DDBJ databases">
        <title>The Natural Products Discovery Center: Release of the First 8490 Sequenced Strains for Exploring Actinobacteria Biosynthetic Diversity.</title>
        <authorList>
            <person name="Kalkreuter E."/>
            <person name="Kautsar S.A."/>
            <person name="Yang D."/>
            <person name="Bader C.D."/>
            <person name="Teijaro C.N."/>
            <person name="Fluegel L."/>
            <person name="Davis C.M."/>
            <person name="Simpson J.R."/>
            <person name="Lauterbach L."/>
            <person name="Steele A.D."/>
            <person name="Gui C."/>
            <person name="Meng S."/>
            <person name="Li G."/>
            <person name="Viehrig K."/>
            <person name="Ye F."/>
            <person name="Su P."/>
            <person name="Kiefer A.F."/>
            <person name="Nichols A."/>
            <person name="Cepeda A.J."/>
            <person name="Yan W."/>
            <person name="Fan B."/>
            <person name="Jiang Y."/>
            <person name="Adhikari A."/>
            <person name="Zheng C.-J."/>
            <person name="Schuster L."/>
            <person name="Cowan T.M."/>
            <person name="Smanski M.J."/>
            <person name="Chevrette M.G."/>
            <person name="De Carvalho L.P.S."/>
            <person name="Shen B."/>
        </authorList>
    </citation>
    <scope>NUCLEOTIDE SEQUENCE [LARGE SCALE GENOMIC DNA]</scope>
    <source>
        <strain evidence="3 4">NPDC058348</strain>
    </source>
</reference>
<dbReference type="Proteomes" id="UP001598448">
    <property type="component" value="Unassembled WGS sequence"/>
</dbReference>
<proteinExistence type="predicted"/>
<gene>
    <name evidence="3" type="ORF">ACFWJN_18375</name>
</gene>
<feature type="region of interest" description="Disordered" evidence="1">
    <location>
        <begin position="61"/>
        <end position="85"/>
    </location>
</feature>
<protein>
    <submittedName>
        <fullName evidence="3">Uncharacterized protein</fullName>
    </submittedName>
</protein>
<name>A0ABW6FVE5_9ACTN</name>
<dbReference type="EMBL" id="JBHXIJ010000127">
    <property type="protein sequence ID" value="MFD5100908.1"/>
    <property type="molecule type" value="Genomic_DNA"/>
</dbReference>
<keyword evidence="4" id="KW-1185">Reference proteome</keyword>
<sequence>MKLRSAAAAAALNLLVLGSAASSAHAAGPEQAALGASEALTKTSLDLGFWADRQTSAVLGPGPIVDEETSRNTTSVLGLDRRKVE</sequence>
<keyword evidence="2" id="KW-0732">Signal</keyword>
<feature type="signal peptide" evidence="2">
    <location>
        <begin position="1"/>
        <end position="26"/>
    </location>
</feature>
<comment type="caution">
    <text evidence="3">The sequence shown here is derived from an EMBL/GenBank/DDBJ whole genome shotgun (WGS) entry which is preliminary data.</text>
</comment>
<accession>A0ABW6FVE5</accession>
<dbReference type="RefSeq" id="WP_386715439.1">
    <property type="nucleotide sequence ID" value="NZ_JBHXIJ010000127.1"/>
</dbReference>